<name>A0A0P0YXM5_9HYPH</name>
<organism evidence="5">
    <name type="scientific">Aureimonas altamirensis</name>
    <dbReference type="NCBI Taxonomy" id="370622"/>
    <lineage>
        <taxon>Bacteria</taxon>
        <taxon>Pseudomonadati</taxon>
        <taxon>Pseudomonadota</taxon>
        <taxon>Alphaproteobacteria</taxon>
        <taxon>Hyphomicrobiales</taxon>
        <taxon>Aurantimonadaceae</taxon>
        <taxon>Aureimonas</taxon>
    </lineage>
</organism>
<dbReference type="SUPFAM" id="SSF53822">
    <property type="entry name" value="Periplasmic binding protein-like I"/>
    <property type="match status" value="1"/>
</dbReference>
<dbReference type="Pfam" id="PF13407">
    <property type="entry name" value="Peripla_BP_4"/>
    <property type="match status" value="1"/>
</dbReference>
<dbReference type="EMBL" id="LC066371">
    <property type="protein sequence ID" value="BAT26184.1"/>
    <property type="molecule type" value="Genomic_DNA"/>
</dbReference>
<evidence type="ECO:0000256" key="2">
    <source>
        <dbReference type="ARBA" id="ARBA00007639"/>
    </source>
</evidence>
<comment type="similarity">
    <text evidence="2">Belongs to the bacterial solute-binding protein 2 family.</text>
</comment>
<evidence type="ECO:0000256" key="1">
    <source>
        <dbReference type="ARBA" id="ARBA00004418"/>
    </source>
</evidence>
<feature type="chain" id="PRO_5006057860" evidence="3">
    <location>
        <begin position="20"/>
        <end position="317"/>
    </location>
</feature>
<evidence type="ECO:0000313" key="5">
    <source>
        <dbReference type="EMBL" id="BAT26184.1"/>
    </source>
</evidence>
<evidence type="ECO:0000256" key="3">
    <source>
        <dbReference type="SAM" id="SignalP"/>
    </source>
</evidence>
<comment type="subcellular location">
    <subcellularLocation>
        <location evidence="1">Periplasm</location>
    </subcellularLocation>
</comment>
<proteinExistence type="inferred from homology"/>
<dbReference type="GO" id="GO:0030246">
    <property type="term" value="F:carbohydrate binding"/>
    <property type="evidence" value="ECO:0007669"/>
    <property type="project" value="TreeGrafter"/>
</dbReference>
<reference evidence="5" key="1">
    <citation type="journal article" date="2015" name="Proc. Natl. Acad. Sci. U.S.A.">
        <title>Bacterial clade with the ribosomal RNA operon on a small plasmid rather than the chromosome.</title>
        <authorList>
            <person name="Anda M."/>
            <person name="Ohtsubo Y."/>
            <person name="Okubo T."/>
            <person name="Sugawara M."/>
            <person name="Nagata Y."/>
            <person name="Tsuda M."/>
            <person name="Minamisawa K."/>
            <person name="Mitsui H."/>
        </authorList>
    </citation>
    <scope>NUCLEOTIDE SEQUENCE</scope>
    <source>
        <strain evidence="5">DSM 21988</strain>
    </source>
</reference>
<feature type="domain" description="Periplasmic binding protein" evidence="4">
    <location>
        <begin position="34"/>
        <end position="280"/>
    </location>
</feature>
<dbReference type="GO" id="GO:0030288">
    <property type="term" value="C:outer membrane-bounded periplasmic space"/>
    <property type="evidence" value="ECO:0007669"/>
    <property type="project" value="TreeGrafter"/>
</dbReference>
<keyword evidence="3" id="KW-0732">Signal</keyword>
<dbReference type="InterPro" id="IPR050555">
    <property type="entry name" value="Bact_Solute-Bind_Prot2"/>
</dbReference>
<evidence type="ECO:0000259" key="4">
    <source>
        <dbReference type="Pfam" id="PF13407"/>
    </source>
</evidence>
<dbReference type="CDD" id="cd06312">
    <property type="entry name" value="PBP1_ABC_sugar_binding-like"/>
    <property type="match status" value="1"/>
</dbReference>
<dbReference type="PANTHER" id="PTHR30036">
    <property type="entry name" value="D-XYLOSE-BINDING PERIPLASMIC PROTEIN"/>
    <property type="match status" value="1"/>
</dbReference>
<sequence length="317" mass="32426">MKRFIKALVVGAAMAGALAATGQASRAQDAVQIIAVTHGQASDPFWSIVKNGMTQAAEDMGVSVDYRAPETFDMVQMAQLIEAAVNQNPAGIVVSNPDPDALGPAIERAVAAGIPVISMNSGIAAVQQLGIRLHVGQEEAAAGQAVGARFEEMGLKNVLCVNHEVGNAALDQRCAGVTDGLAGGKVTVLPTTTDPAETEAKIQAALSSDPSVDAIVGLSAPLVGEPAVAVTERLGLTGKVHVATFDMSPGFLQAIADGKADFAVDQQPYLQGYLPVSFLALNARYGTIPAGNVASGPSFVTKDTASEVIENAAKGIR</sequence>
<dbReference type="Gene3D" id="3.40.50.2300">
    <property type="match status" value="2"/>
</dbReference>
<dbReference type="PANTHER" id="PTHR30036:SF7">
    <property type="entry name" value="ABC TRANSPORTER PERIPLASMIC-BINDING PROTEIN YPHF"/>
    <property type="match status" value="1"/>
</dbReference>
<protein>
    <submittedName>
        <fullName evidence="5">Sugar ABC transporter periplasmic sugar-binding protein</fullName>
    </submittedName>
</protein>
<dbReference type="InterPro" id="IPR028082">
    <property type="entry name" value="Peripla_BP_I"/>
</dbReference>
<dbReference type="InterPro" id="IPR025997">
    <property type="entry name" value="SBP_2_dom"/>
</dbReference>
<accession>A0A0P0YXM5</accession>
<feature type="signal peptide" evidence="3">
    <location>
        <begin position="1"/>
        <end position="19"/>
    </location>
</feature>
<dbReference type="AlphaFoldDB" id="A0A0P0YXM5"/>